<evidence type="ECO:0000256" key="1">
    <source>
        <dbReference type="SAM" id="MobiDB-lite"/>
    </source>
</evidence>
<protein>
    <recommendedName>
        <fullName evidence="2">DUF7730 domain-containing protein</fullName>
    </recommendedName>
</protein>
<feature type="region of interest" description="Disordered" evidence="1">
    <location>
        <begin position="1"/>
        <end position="44"/>
    </location>
</feature>
<name>A0A3M7F1D2_HORWE</name>
<evidence type="ECO:0000313" key="4">
    <source>
        <dbReference type="Proteomes" id="UP000268823"/>
    </source>
</evidence>
<dbReference type="AlphaFoldDB" id="A0A3M7F1D2"/>
<organism evidence="3 4">
    <name type="scientific">Hortaea werneckii</name>
    <name type="common">Black yeast</name>
    <name type="synonym">Cladosporium werneckii</name>
    <dbReference type="NCBI Taxonomy" id="91943"/>
    <lineage>
        <taxon>Eukaryota</taxon>
        <taxon>Fungi</taxon>
        <taxon>Dikarya</taxon>
        <taxon>Ascomycota</taxon>
        <taxon>Pezizomycotina</taxon>
        <taxon>Dothideomycetes</taxon>
        <taxon>Dothideomycetidae</taxon>
        <taxon>Mycosphaerellales</taxon>
        <taxon>Teratosphaeriaceae</taxon>
        <taxon>Hortaea</taxon>
    </lineage>
</organism>
<accession>A0A3M7F1D2</accession>
<evidence type="ECO:0000313" key="3">
    <source>
        <dbReference type="EMBL" id="RMY82366.1"/>
    </source>
</evidence>
<sequence length="317" mass="35785">MSPGSRKRRAPFHATETDHGTAADVKPRPRKRATLAGSHHSLDSVRHIQEQNNRDSPFLRLPPEIRNRIYELALGNNVIHIGTKQCGKTDRGSYSERELFRNVDFASRYVKLVHVVCSGAVDAEKVIYRSSKDSSQPPAPHYTVRHKHCHEVLRGGQPSNPELAGHVSQNTHHLNTGLTRVCRDIHREAALIPYANNTFAFQSGFELDLFVTKSLLAPQRAAIGILQVDGHLVADLPSSRITCKVPKMLTGLHTLEIASPSWSWQIYEDSRFQRFSQSLETVRVVYEERGQDEITAELKAQMRTQAERVESCILNKF</sequence>
<gene>
    <name evidence="3" type="ORF">D0861_07918</name>
</gene>
<reference evidence="3 4" key="1">
    <citation type="journal article" date="2018" name="BMC Genomics">
        <title>Genomic evidence for intraspecific hybridization in a clonal and extremely halotolerant yeast.</title>
        <authorList>
            <person name="Gostincar C."/>
            <person name="Stajich J.E."/>
            <person name="Zupancic J."/>
            <person name="Zalar P."/>
            <person name="Gunde-Cimerman N."/>
        </authorList>
    </citation>
    <scope>NUCLEOTIDE SEQUENCE [LARGE SCALE GENOMIC DNA]</scope>
    <source>
        <strain evidence="3 4">EXF-2788</strain>
    </source>
</reference>
<proteinExistence type="predicted"/>
<evidence type="ECO:0000259" key="2">
    <source>
        <dbReference type="Pfam" id="PF24864"/>
    </source>
</evidence>
<dbReference type="InterPro" id="IPR056632">
    <property type="entry name" value="DUF7730"/>
</dbReference>
<feature type="compositionally biased region" description="Basic and acidic residues" evidence="1">
    <location>
        <begin position="15"/>
        <end position="27"/>
    </location>
</feature>
<comment type="caution">
    <text evidence="3">The sequence shown here is derived from an EMBL/GenBank/DDBJ whole genome shotgun (WGS) entry which is preliminary data.</text>
</comment>
<dbReference type="VEuPathDB" id="FungiDB:BTJ68_00245"/>
<dbReference type="Pfam" id="PF24864">
    <property type="entry name" value="DUF7730"/>
    <property type="match status" value="1"/>
</dbReference>
<feature type="domain" description="DUF7730" evidence="2">
    <location>
        <begin position="53"/>
        <end position="234"/>
    </location>
</feature>
<feature type="compositionally biased region" description="Basic residues" evidence="1">
    <location>
        <begin position="1"/>
        <end position="11"/>
    </location>
</feature>
<dbReference type="OrthoDB" id="5413827at2759"/>
<dbReference type="PANTHER" id="PTHR38790">
    <property type="entry name" value="2EXR DOMAIN-CONTAINING PROTEIN-RELATED"/>
    <property type="match status" value="1"/>
</dbReference>
<dbReference type="EMBL" id="QWIR01000217">
    <property type="protein sequence ID" value="RMY82366.1"/>
    <property type="molecule type" value="Genomic_DNA"/>
</dbReference>
<dbReference type="Proteomes" id="UP000268823">
    <property type="component" value="Unassembled WGS sequence"/>
</dbReference>
<dbReference type="PANTHER" id="PTHR38790:SF4">
    <property type="entry name" value="2EXR DOMAIN-CONTAINING PROTEIN"/>
    <property type="match status" value="1"/>
</dbReference>